<dbReference type="Proteomes" id="UP000318669">
    <property type="component" value="Unassembled WGS sequence"/>
</dbReference>
<feature type="signal peptide" evidence="1">
    <location>
        <begin position="1"/>
        <end position="22"/>
    </location>
</feature>
<keyword evidence="1" id="KW-0732">Signal</keyword>
<reference evidence="5 6" key="1">
    <citation type="submission" date="2019-07" db="EMBL/GenBank/DDBJ databases">
        <title>Novel species of Flavobacterium.</title>
        <authorList>
            <person name="Liu Q."/>
            <person name="Xin Y.-H."/>
        </authorList>
    </citation>
    <scope>NUCLEOTIDE SEQUENCE [LARGE SCALE GENOMIC DNA]</scope>
    <source>
        <strain evidence="3 5">GSP39</strain>
        <strain evidence="4 6">GSR22</strain>
    </source>
</reference>
<feature type="chain" id="PRO_5022055301" evidence="1">
    <location>
        <begin position="23"/>
        <end position="300"/>
    </location>
</feature>
<dbReference type="AlphaFoldDB" id="A0A553BX34"/>
<gene>
    <name evidence="4" type="ORF">FNW11_02410</name>
    <name evidence="3" type="ORF">FNW12_02370</name>
</gene>
<dbReference type="SUPFAM" id="SSF55008">
    <property type="entry name" value="HMA, heavy metal-associated domain"/>
    <property type="match status" value="1"/>
</dbReference>
<dbReference type="InterPro" id="IPR021782">
    <property type="entry name" value="DUF3347"/>
</dbReference>
<dbReference type="Gene3D" id="3.30.70.100">
    <property type="match status" value="1"/>
</dbReference>
<dbReference type="GO" id="GO:0046872">
    <property type="term" value="F:metal ion binding"/>
    <property type="evidence" value="ECO:0007669"/>
    <property type="project" value="InterPro"/>
</dbReference>
<protein>
    <submittedName>
        <fullName evidence="4">DUF3347 domain-containing protein</fullName>
    </submittedName>
</protein>
<keyword evidence="5" id="KW-1185">Reference proteome</keyword>
<evidence type="ECO:0000256" key="1">
    <source>
        <dbReference type="SAM" id="SignalP"/>
    </source>
</evidence>
<evidence type="ECO:0000313" key="4">
    <source>
        <dbReference type="EMBL" id="TRX12892.1"/>
    </source>
</evidence>
<feature type="domain" description="DUF3347" evidence="2">
    <location>
        <begin position="164"/>
        <end position="252"/>
    </location>
</feature>
<dbReference type="EMBL" id="VJZN01000003">
    <property type="protein sequence ID" value="TRX09295.1"/>
    <property type="molecule type" value="Genomic_DNA"/>
</dbReference>
<evidence type="ECO:0000313" key="6">
    <source>
        <dbReference type="Proteomes" id="UP000318669"/>
    </source>
</evidence>
<dbReference type="InterPro" id="IPR036163">
    <property type="entry name" value="HMA_dom_sf"/>
</dbReference>
<dbReference type="Proteomes" id="UP000318528">
    <property type="component" value="Unassembled WGS sequence"/>
</dbReference>
<dbReference type="OrthoDB" id="5513217at2"/>
<dbReference type="EMBL" id="VJZL01000002">
    <property type="protein sequence ID" value="TRX12892.1"/>
    <property type="molecule type" value="Genomic_DNA"/>
</dbReference>
<dbReference type="Pfam" id="PF11827">
    <property type="entry name" value="DUF3347"/>
    <property type="match status" value="1"/>
</dbReference>
<evidence type="ECO:0000313" key="3">
    <source>
        <dbReference type="EMBL" id="TRX09295.1"/>
    </source>
</evidence>
<evidence type="ECO:0000313" key="5">
    <source>
        <dbReference type="Proteomes" id="UP000318528"/>
    </source>
</evidence>
<sequence>MNSIKKIVMAITVLLSITGANAQIKNTKTETVKIYGNCGMCKTTIEKAGNLKKVTQVDWNEDTKMAILTYDSQKTNQEEILKRIALAGYDSNSFLAPTAAYNNLPGCCQYDREAKVAVVSETKTDPSDSEQAKQMGTMKNHEDHDKNLDTLNQEQATNNQLKPVFDNYFSLKDALVKTDGKMASSVAKDLLASLNAVKMDELAMDAHLVWMKVMKDLTTGAKSISETQDIKKQRTLFMSLSKNMHDLIKVAKYETPVFYQFCPMANDGKGANWLSKDDTIKNPYYGSQMLSCGKTIEEIK</sequence>
<comment type="caution">
    <text evidence="4">The sequence shown here is derived from an EMBL/GenBank/DDBJ whole genome shotgun (WGS) entry which is preliminary data.</text>
</comment>
<dbReference type="RefSeq" id="WP_143386021.1">
    <property type="nucleotide sequence ID" value="NZ_VJZL01000002.1"/>
</dbReference>
<name>A0A553BX34_9FLAO</name>
<organism evidence="4 6">
    <name type="scientific">Flavobacterium gawalongense</name>
    <dbReference type="NCBI Taxonomy" id="2594432"/>
    <lineage>
        <taxon>Bacteria</taxon>
        <taxon>Pseudomonadati</taxon>
        <taxon>Bacteroidota</taxon>
        <taxon>Flavobacteriia</taxon>
        <taxon>Flavobacteriales</taxon>
        <taxon>Flavobacteriaceae</taxon>
        <taxon>Flavobacterium</taxon>
    </lineage>
</organism>
<accession>A0A553BX34</accession>
<evidence type="ECO:0000259" key="2">
    <source>
        <dbReference type="Pfam" id="PF11827"/>
    </source>
</evidence>
<proteinExistence type="predicted"/>